<dbReference type="AlphaFoldDB" id="A0A506UBP9"/>
<proteinExistence type="predicted"/>
<dbReference type="EMBL" id="VHLG01000003">
    <property type="protein sequence ID" value="TPW31823.1"/>
    <property type="molecule type" value="Genomic_DNA"/>
</dbReference>
<gene>
    <name evidence="1" type="ORF">FJU08_06815</name>
</gene>
<dbReference type="Proteomes" id="UP000318801">
    <property type="component" value="Unassembled WGS sequence"/>
</dbReference>
<accession>A0A506UBP9</accession>
<evidence type="ECO:0000313" key="1">
    <source>
        <dbReference type="EMBL" id="TPW31823.1"/>
    </source>
</evidence>
<organism evidence="1 2">
    <name type="scientific">Martelella alba</name>
    <dbReference type="NCBI Taxonomy" id="2590451"/>
    <lineage>
        <taxon>Bacteria</taxon>
        <taxon>Pseudomonadati</taxon>
        <taxon>Pseudomonadota</taxon>
        <taxon>Alphaproteobacteria</taxon>
        <taxon>Hyphomicrobiales</taxon>
        <taxon>Aurantimonadaceae</taxon>
        <taxon>Martelella</taxon>
    </lineage>
</organism>
<name>A0A506UBP9_9HYPH</name>
<sequence>MIRYAIDLTRYHFQKRQGELALYGTWYGDKARPCLVVVPTNHIGHDRCRPLVITIDDAWQWNPDDTDAMPETNAAMVQQFLDVNGMDFGNMRSAMRVVSLIHDHLGDLISIPPKASLARVVADVLQVDHDTGKETHAEIIDRV</sequence>
<dbReference type="OrthoDB" id="8290194at2"/>
<evidence type="ECO:0000313" key="2">
    <source>
        <dbReference type="Proteomes" id="UP000318801"/>
    </source>
</evidence>
<comment type="caution">
    <text evidence="1">The sequence shown here is derived from an EMBL/GenBank/DDBJ whole genome shotgun (WGS) entry which is preliminary data.</text>
</comment>
<protein>
    <submittedName>
        <fullName evidence="1">Uncharacterized protein</fullName>
    </submittedName>
</protein>
<reference evidence="1 2" key="1">
    <citation type="submission" date="2019-06" db="EMBL/GenBank/DDBJ databases">
        <authorList>
            <person name="Li M."/>
        </authorList>
    </citation>
    <scope>NUCLEOTIDE SEQUENCE [LARGE SCALE GENOMIC DNA]</scope>
    <source>
        <strain evidence="1 2">BGMRC2036</strain>
    </source>
</reference>
<keyword evidence="2" id="KW-1185">Reference proteome</keyword>